<feature type="compositionally biased region" description="Low complexity" evidence="1">
    <location>
        <begin position="110"/>
        <end position="148"/>
    </location>
</feature>
<dbReference type="AlphaFoldDB" id="A0A5M9JV00"/>
<organism evidence="2 3">
    <name type="scientific">Monilinia fructicola</name>
    <name type="common">Brown rot fungus</name>
    <name type="synonym">Ciboria fructicola</name>
    <dbReference type="NCBI Taxonomy" id="38448"/>
    <lineage>
        <taxon>Eukaryota</taxon>
        <taxon>Fungi</taxon>
        <taxon>Dikarya</taxon>
        <taxon>Ascomycota</taxon>
        <taxon>Pezizomycotina</taxon>
        <taxon>Leotiomycetes</taxon>
        <taxon>Helotiales</taxon>
        <taxon>Sclerotiniaceae</taxon>
        <taxon>Monilinia</taxon>
    </lineage>
</organism>
<feature type="compositionally biased region" description="Basic and acidic residues" evidence="1">
    <location>
        <begin position="58"/>
        <end position="80"/>
    </location>
</feature>
<evidence type="ECO:0000313" key="2">
    <source>
        <dbReference type="EMBL" id="KAA8573338.1"/>
    </source>
</evidence>
<gene>
    <name evidence="2" type="ORF">EYC84_003824</name>
</gene>
<feature type="region of interest" description="Disordered" evidence="1">
    <location>
        <begin position="58"/>
        <end position="149"/>
    </location>
</feature>
<keyword evidence="3" id="KW-1185">Reference proteome</keyword>
<comment type="caution">
    <text evidence="2">The sequence shown here is derived from an EMBL/GenBank/DDBJ whole genome shotgun (WGS) entry which is preliminary data.</text>
</comment>
<name>A0A5M9JV00_MONFR</name>
<accession>A0A5M9JV00</accession>
<evidence type="ECO:0000313" key="3">
    <source>
        <dbReference type="Proteomes" id="UP000322873"/>
    </source>
</evidence>
<evidence type="ECO:0000256" key="1">
    <source>
        <dbReference type="SAM" id="MobiDB-lite"/>
    </source>
</evidence>
<dbReference type="EMBL" id="VICG01000004">
    <property type="protein sequence ID" value="KAA8573338.1"/>
    <property type="molecule type" value="Genomic_DNA"/>
</dbReference>
<protein>
    <submittedName>
        <fullName evidence="2">Uncharacterized protein</fullName>
    </submittedName>
</protein>
<proteinExistence type="predicted"/>
<reference evidence="2 3" key="1">
    <citation type="submission" date="2019-06" db="EMBL/GenBank/DDBJ databases">
        <title>Genome Sequence of the Brown Rot Fungal Pathogen Monilinia fructicola.</title>
        <authorList>
            <person name="De Miccolis Angelini R.M."/>
            <person name="Landi L."/>
            <person name="Abate D."/>
            <person name="Pollastro S."/>
            <person name="Romanazzi G."/>
            <person name="Faretra F."/>
        </authorList>
    </citation>
    <scope>NUCLEOTIDE SEQUENCE [LARGE SCALE GENOMIC DNA]</scope>
    <source>
        <strain evidence="2 3">Mfrc123</strain>
    </source>
</reference>
<dbReference type="Proteomes" id="UP000322873">
    <property type="component" value="Unassembled WGS sequence"/>
</dbReference>
<sequence>MREFRERWNLKPSSDRSEKWMRDQLNILLDDPRLPPEDRNRIATRLWETFYEMRLVDSVDSSGREKGRPRVLDSNKKDGPDIVSLVPGPYGVEGEGLGVTGWLDDQQYYSLQPPLSQQRQPQTKPPQQSQQPQQPQQYQQPQKSWKQQTRNIWKWACRREERR</sequence>